<evidence type="ECO:0008006" key="4">
    <source>
        <dbReference type="Google" id="ProtNLM"/>
    </source>
</evidence>
<reference evidence="2 3" key="1">
    <citation type="submission" date="2015-06" db="EMBL/GenBank/DDBJ databases">
        <title>Prevotella sp. 109, sp. nov., a novel member of the family Prevotellaceae isolated from human faeces.</title>
        <authorList>
            <person name="Shkoporov A.N."/>
            <person name="Chaplin A.V."/>
            <person name="Kafarskaia L.I."/>
            <person name="Efimov B.A."/>
        </authorList>
    </citation>
    <scope>NUCLEOTIDE SEQUENCE [LARGE SCALE GENOMIC DNA]</scope>
    <source>
        <strain evidence="2 3">109</strain>
    </source>
</reference>
<protein>
    <recommendedName>
        <fullName evidence="4">GLPGLI family protein</fullName>
    </recommendedName>
</protein>
<dbReference type="NCBIfam" id="TIGR01200">
    <property type="entry name" value="GLPGLI"/>
    <property type="match status" value="1"/>
</dbReference>
<dbReference type="InterPro" id="IPR005901">
    <property type="entry name" value="GLPGLI"/>
</dbReference>
<dbReference type="Proteomes" id="UP000036951">
    <property type="component" value="Unassembled WGS sequence"/>
</dbReference>
<feature type="signal peptide" evidence="1">
    <location>
        <begin position="1"/>
        <end position="21"/>
    </location>
</feature>
<dbReference type="EMBL" id="LFQU01000006">
    <property type="protein sequence ID" value="KOO69004.1"/>
    <property type="molecule type" value="Genomic_DNA"/>
</dbReference>
<keyword evidence="1" id="KW-0732">Signal</keyword>
<evidence type="ECO:0000313" key="3">
    <source>
        <dbReference type="Proteomes" id="UP000036951"/>
    </source>
</evidence>
<evidence type="ECO:0000313" key="2">
    <source>
        <dbReference type="EMBL" id="KOO69004.1"/>
    </source>
</evidence>
<keyword evidence="3" id="KW-1185">Reference proteome</keyword>
<accession>A0A8E1URH4</accession>
<evidence type="ECO:0000256" key="1">
    <source>
        <dbReference type="SAM" id="SignalP"/>
    </source>
</evidence>
<dbReference type="OrthoDB" id="1440774at2"/>
<feature type="chain" id="PRO_5034110451" description="GLPGLI family protein" evidence="1">
    <location>
        <begin position="22"/>
        <end position="300"/>
    </location>
</feature>
<dbReference type="AlphaFoldDB" id="A0A8E1URH4"/>
<proteinExistence type="predicted"/>
<organism evidence="2 3">
    <name type="scientific">Xylanibacter rarus</name>
    <dbReference type="NCBI Taxonomy" id="1676614"/>
    <lineage>
        <taxon>Bacteria</taxon>
        <taxon>Pseudomonadati</taxon>
        <taxon>Bacteroidota</taxon>
        <taxon>Bacteroidia</taxon>
        <taxon>Bacteroidales</taxon>
        <taxon>Prevotellaceae</taxon>
        <taxon>Xylanibacter</taxon>
    </lineage>
</organism>
<dbReference type="RefSeq" id="WP_082335169.1">
    <property type="nucleotide sequence ID" value="NZ_LFQU01000006.1"/>
</dbReference>
<comment type="caution">
    <text evidence="2">The sequence shown here is derived from an EMBL/GenBank/DDBJ whole genome shotgun (WGS) entry which is preliminary data.</text>
</comment>
<sequence>MKRIFPSLIAILCTLPMSVKAQMPRITSYDGGLDAFRKIRKEVYDTAKIAVYYDLKYLKDSTKTDKYTEAKTLLQISDKYQKYGDYYQLALDSMDIYMGKSKKNARDRQAIKTWNEAIGRINYYTVSITDLADYQTKVQFYDNLYNFEYSFTPQIDWNLAAGDTIISDIPCKKATCSYAGRDYVAWYADNISLPYGPYIFNGLPGLIIDIRDTKGNWIFTYAGMEKAHSYRDMYLYEKEFWGKLKTVSREEALTSCCNDIENYDNLSIEVFKVKTKVNGKWVSQEANYPRRPSNMLELKW</sequence>
<name>A0A8E1URH4_9BACT</name>
<gene>
    <name evidence="2" type="ORF">ACU52_04880</name>
</gene>